<feature type="compositionally biased region" description="Low complexity" evidence="1">
    <location>
        <begin position="1"/>
        <end position="10"/>
    </location>
</feature>
<sequence>SGRQRAQPRPAARRRHRRHAGPPLVGPFREPDRGRRLPQPGADAAQPPGGTAAPATGRAQLQPAEVLNTYPDKRVARACGIVTVRQRPQTSKGVIFVTLEDETGPVNVVVRPELIERQRRELLGASLLGVYGAWQSVDGIRHLIAQRLVDLSDLLGGLAAHSRNFH</sequence>
<dbReference type="HOGENOM" id="CLU_1597845_0_0_4"/>
<dbReference type="GO" id="GO:0003676">
    <property type="term" value="F:nucleic acid binding"/>
    <property type="evidence" value="ECO:0007669"/>
    <property type="project" value="InterPro"/>
</dbReference>
<dbReference type="EMBL" id="ADMS01000086">
    <property type="protein sequence ID" value="EFF74894.1"/>
    <property type="molecule type" value="Genomic_DNA"/>
</dbReference>
<dbReference type="Proteomes" id="UP000004510">
    <property type="component" value="Unassembled WGS sequence"/>
</dbReference>
<dbReference type="AlphaFoldDB" id="D4XE43"/>
<dbReference type="GO" id="GO:0003887">
    <property type="term" value="F:DNA-directed DNA polymerase activity"/>
    <property type="evidence" value="ECO:0007669"/>
    <property type="project" value="UniProtKB-EC"/>
</dbReference>
<evidence type="ECO:0000256" key="1">
    <source>
        <dbReference type="SAM" id="MobiDB-lite"/>
    </source>
</evidence>
<keyword evidence="3" id="KW-0808">Transferase</keyword>
<feature type="domain" description="OB" evidence="2">
    <location>
        <begin position="79"/>
        <end position="148"/>
    </location>
</feature>
<protein>
    <submittedName>
        <fullName evidence="3">Nucleic acid-binding domain protein</fullName>
        <ecNumber evidence="3">2.7.7.7</ecNumber>
    </submittedName>
</protein>
<feature type="region of interest" description="Disordered" evidence="1">
    <location>
        <begin position="1"/>
        <end position="59"/>
    </location>
</feature>
<dbReference type="PATRIC" id="fig|742159.3.peg.4753"/>
<feature type="compositionally biased region" description="Basic residues" evidence="1">
    <location>
        <begin position="11"/>
        <end position="20"/>
    </location>
</feature>
<evidence type="ECO:0000313" key="3">
    <source>
        <dbReference type="EMBL" id="EFF74894.1"/>
    </source>
</evidence>
<reference evidence="4" key="1">
    <citation type="submission" date="2010-03" db="EMBL/GenBank/DDBJ databases">
        <title>Complete sequence of Mobiluncus curtisii ATCC 43063.</title>
        <authorList>
            <person name="Muzny D."/>
            <person name="Qin X."/>
            <person name="Deng J."/>
            <person name="Jiang H."/>
            <person name="Liu Y."/>
            <person name="Qu J."/>
            <person name="Song X.-Z."/>
            <person name="Zhang L."/>
            <person name="Thornton R."/>
            <person name="Coyle M."/>
            <person name="Francisco L."/>
            <person name="Jackson L."/>
            <person name="Javaid M."/>
            <person name="Korchina V."/>
            <person name="Kovar C."/>
            <person name="Mata R."/>
            <person name="Mathew T."/>
            <person name="Ngo R."/>
            <person name="Nguyen L."/>
            <person name="Nguyen N."/>
            <person name="Okwuonu G."/>
            <person name="Ongeri F."/>
            <person name="Pham C."/>
            <person name="Simmons D."/>
            <person name="Wilczek-Boney K."/>
            <person name="Hale W."/>
            <person name="Jakkamsetti A."/>
            <person name="Pham P."/>
            <person name="Ruth R."/>
            <person name="San Lucas F."/>
            <person name="Warren J."/>
            <person name="Zhang J."/>
            <person name="Zhao Z."/>
            <person name="Zhou C."/>
            <person name="Zhu D."/>
            <person name="Lee S."/>
            <person name="Bess C."/>
            <person name="Blankenburg K."/>
            <person name="Forbes L."/>
            <person name="Fu Q."/>
            <person name="Gubbala S."/>
            <person name="Hirani K."/>
            <person name="Jayaseelan J.C."/>
            <person name="Lara F."/>
            <person name="Munidasa M."/>
            <person name="Palculict T."/>
            <person name="Patil S."/>
            <person name="Pu L.-L."/>
            <person name="Saada N."/>
            <person name="Tang L."/>
            <person name="Weissenberger G."/>
            <person name="Zhu Y."/>
            <person name="Hemphill L."/>
            <person name="Shang Y."/>
            <person name="Youmans B."/>
            <person name="Ayvaz T."/>
            <person name="Ross M."/>
            <person name="Santibanez J."/>
            <person name="Aqrawi P."/>
            <person name="Gross S."/>
            <person name="Joshi V."/>
            <person name="Fowler G."/>
            <person name="Nazareth L."/>
            <person name="Reid J."/>
            <person name="Worley K."/>
            <person name="Petrosino J."/>
            <person name="Highlander S."/>
            <person name="Gibbs R."/>
            <person name="Gibbs R."/>
        </authorList>
    </citation>
    <scope>NUCLEOTIDE SEQUENCE [LARGE SCALE GENOMIC DNA]</scope>
    <source>
        <strain evidence="4">ATCC 43553</strain>
    </source>
</reference>
<proteinExistence type="predicted"/>
<dbReference type="CDD" id="cd04485">
    <property type="entry name" value="DnaE_OBF"/>
    <property type="match status" value="1"/>
</dbReference>
<feature type="non-terminal residue" evidence="3">
    <location>
        <position position="1"/>
    </location>
</feature>
<dbReference type="eggNOG" id="COG0587">
    <property type="taxonomic scope" value="Bacteria"/>
</dbReference>
<dbReference type="EC" id="2.7.7.7" evidence="3"/>
<keyword evidence="3" id="KW-0548">Nucleotidyltransferase</keyword>
<feature type="compositionally biased region" description="Low complexity" evidence="1">
    <location>
        <begin position="38"/>
        <end position="59"/>
    </location>
</feature>
<dbReference type="Pfam" id="PF01336">
    <property type="entry name" value="tRNA_anti-codon"/>
    <property type="match status" value="1"/>
</dbReference>
<accession>D4XE43</accession>
<dbReference type="InterPro" id="IPR004365">
    <property type="entry name" value="NA-bd_OB_tRNA"/>
</dbReference>
<comment type="caution">
    <text evidence="3">The sequence shown here is derived from an EMBL/GenBank/DDBJ whole genome shotgun (WGS) entry which is preliminary data.</text>
</comment>
<name>D4XE43_9BURK</name>
<evidence type="ECO:0000259" key="2">
    <source>
        <dbReference type="Pfam" id="PF01336"/>
    </source>
</evidence>
<gene>
    <name evidence="3" type="primary">dnaE2</name>
    <name evidence="3" type="ORF">HMPREF0004_3740</name>
</gene>
<evidence type="ECO:0000313" key="4">
    <source>
        <dbReference type="Proteomes" id="UP000004510"/>
    </source>
</evidence>
<organism evidence="3 4">
    <name type="scientific">Achromobacter piechaudii ATCC 43553</name>
    <dbReference type="NCBI Taxonomy" id="742159"/>
    <lineage>
        <taxon>Bacteria</taxon>
        <taxon>Pseudomonadati</taxon>
        <taxon>Pseudomonadota</taxon>
        <taxon>Betaproteobacteria</taxon>
        <taxon>Burkholderiales</taxon>
        <taxon>Alcaligenaceae</taxon>
        <taxon>Achromobacter</taxon>
    </lineage>
</organism>